<gene>
    <name evidence="1" type="ORF">QF025_000056</name>
</gene>
<organism evidence="1 2">
    <name type="scientific">Paraburkholderia graminis</name>
    <dbReference type="NCBI Taxonomy" id="60548"/>
    <lineage>
        <taxon>Bacteria</taxon>
        <taxon>Pseudomonadati</taxon>
        <taxon>Pseudomonadota</taxon>
        <taxon>Betaproteobacteria</taxon>
        <taxon>Burkholderiales</taxon>
        <taxon>Burkholderiaceae</taxon>
        <taxon>Paraburkholderia</taxon>
    </lineage>
</organism>
<evidence type="ECO:0000313" key="2">
    <source>
        <dbReference type="Proteomes" id="UP001245184"/>
    </source>
</evidence>
<sequence length="820" mass="91213">MLALSKAEATYFFNLSGVDAPKRGPRAEVLSSFLQQIDKLSDGEFDQFVNDETALQEAASKLGRDLVSRAQVDQDALARATSPMSAEAQYSDDEQYAAMVLDVLKNVGKNASTSFGVLEQRLSILAGGYNSRTKSFAEALSEWEQVGVMPGKQGGMRVHEQRSALAYEFSRLQACVSAIAGCADNRSLGVNRLDAKSVMTYIQDEENRHNQSADVSHERRIGFFKNGLHAEFDHDVIGRLTDLDEISMQNVRGWLSTLADSIFSRAGQGWADDSTPTAVTAALVHMDETTLKLVSQWAQKTIERLETEPLTTNVVGRMGLRFYDPRIVTDAIEKEVQKRLHKTQQLQQTINSTLKKGPAVLQQILAGSQRRTDGDDERADVGRNIRDFVKRIYSALVDQVRVFATATSENVGGWPNLVSNINEVFARRFDDTQRSQLLDEVTTSQYGALAFVAGQRSMEQLPSRQVETRLNAFVDATLGDLLPENEFGLNASKRARFFDKDLDWAGAWGQFTVEFAPSLQKAETYEHALHQAERMYDKLRRNRQSVPLERVARLIAGLQALDMLDHAPNSRLQDLATHVRDARVELVRSLRVRLMFAHRHTPGYLPLPVGPVTDRGLIRAGEYIKKTIDDRTEHRRLAGVDVPGKFSHEFAELVTSPANGFLLEGVNMRGLLAPEDVDETDYPVELALRLAHQGIAILAGFYTPDEVLTIAELLTQTSSNPAQELFVIENLNSMPVYSGAAAIRSDSQKLARLYRDTAGQLHLDKIDHHNNVTAIVGGAKIHEMDPSSSWYRTTSSFTINTNGSYKLVDVDCDGVLIEKK</sequence>
<dbReference type="EMBL" id="JAVIZN010000001">
    <property type="protein sequence ID" value="MDR6201336.1"/>
    <property type="molecule type" value="Genomic_DNA"/>
</dbReference>
<proteinExistence type="predicted"/>
<dbReference type="RefSeq" id="WP_310029500.1">
    <property type="nucleotide sequence ID" value="NZ_JAVIZN010000001.1"/>
</dbReference>
<dbReference type="Proteomes" id="UP001245184">
    <property type="component" value="Unassembled WGS sequence"/>
</dbReference>
<name>A0ABD5C818_9BURK</name>
<protein>
    <submittedName>
        <fullName evidence="1">Uncharacterized protein</fullName>
    </submittedName>
</protein>
<evidence type="ECO:0000313" key="1">
    <source>
        <dbReference type="EMBL" id="MDR6201336.1"/>
    </source>
</evidence>
<reference evidence="1 2" key="1">
    <citation type="submission" date="2023-08" db="EMBL/GenBank/DDBJ databases">
        <title>Genome sequencing of plant associated microbes to promote plant fitness in Sorghum bicolor and Oryza sativa.</title>
        <authorList>
            <person name="Coleman-Derr D."/>
        </authorList>
    </citation>
    <scope>NUCLEOTIDE SEQUENCE [LARGE SCALE GENOMIC DNA]</scope>
    <source>
        <strain evidence="1 2">SLBN-33</strain>
    </source>
</reference>
<accession>A0ABD5C818</accession>
<comment type="caution">
    <text evidence="1">The sequence shown here is derived from an EMBL/GenBank/DDBJ whole genome shotgun (WGS) entry which is preliminary data.</text>
</comment>
<dbReference type="AlphaFoldDB" id="A0ABD5C818"/>